<keyword evidence="1" id="KW-0812">Transmembrane</keyword>
<comment type="caution">
    <text evidence="2">The sequence shown here is derived from an EMBL/GenBank/DDBJ whole genome shotgun (WGS) entry which is preliminary data.</text>
</comment>
<reference evidence="2 3" key="1">
    <citation type="submission" date="2024-04" db="EMBL/GenBank/DDBJ databases">
        <title>Novel species of the genus Ideonella isolated from streams.</title>
        <authorList>
            <person name="Lu H."/>
        </authorList>
    </citation>
    <scope>NUCLEOTIDE SEQUENCE [LARGE SCALE GENOMIC DNA]</scope>
    <source>
        <strain evidence="2 3">BYS139W</strain>
    </source>
</reference>
<dbReference type="Proteomes" id="UP001368500">
    <property type="component" value="Unassembled WGS sequence"/>
</dbReference>
<proteinExistence type="predicted"/>
<keyword evidence="3" id="KW-1185">Reference proteome</keyword>
<name>A0ABU9BAZ9_9BURK</name>
<dbReference type="EMBL" id="JBBUTF010000009">
    <property type="protein sequence ID" value="MEK8026748.1"/>
    <property type="molecule type" value="Genomic_DNA"/>
</dbReference>
<sequence length="369" mass="38989">MRPRRHHGTPLAARATGPRPGYTLLEMVLVVSLISATAAAGLLVLGDSDARLREQRTRQRLDQIISAVIGETGARWAGEVRLSGFVVDNGRLPVALRELIEREALVDEAECSGTQPQVAAGRLACHRPRAAVFDPSPDAGSGLDNGSGDELTLTRAEESLPKGLRRLLSADLDAGRLRDGWGNVSIDGDDALNHGWRLNLPATESQPWRLTSLGADNAAGGAASDATLDLDRSVQADDWSTDMAGWSVRLTNASGVTRPGPGEFIGVSLLVWENREGGGRWKRLTTQLDDTPLAAGASHSYALPAGGHSGGSLSTRVPVGEHLALAVVSPDASAQDGNDQPLEINGHRISAVVRLFSGAARPHLELVLR</sequence>
<organism evidence="2 3">
    <name type="scientific">Pseudaquabacterium rugosum</name>
    <dbReference type="NCBI Taxonomy" id="2984194"/>
    <lineage>
        <taxon>Bacteria</taxon>
        <taxon>Pseudomonadati</taxon>
        <taxon>Pseudomonadota</taxon>
        <taxon>Betaproteobacteria</taxon>
        <taxon>Burkholderiales</taxon>
        <taxon>Sphaerotilaceae</taxon>
        <taxon>Pseudaquabacterium</taxon>
    </lineage>
</organism>
<dbReference type="RefSeq" id="WP_341374529.1">
    <property type="nucleotide sequence ID" value="NZ_JBBUTF010000009.1"/>
</dbReference>
<keyword evidence="1" id="KW-0472">Membrane</keyword>
<accession>A0ABU9BAZ9</accession>
<feature type="transmembrane region" description="Helical" evidence="1">
    <location>
        <begin position="21"/>
        <end position="45"/>
    </location>
</feature>
<gene>
    <name evidence="2" type="ORF">AACH11_12320</name>
</gene>
<protein>
    <submittedName>
        <fullName evidence="2">Type II secretion system protein</fullName>
    </submittedName>
</protein>
<evidence type="ECO:0000313" key="3">
    <source>
        <dbReference type="Proteomes" id="UP001368500"/>
    </source>
</evidence>
<keyword evidence="1" id="KW-1133">Transmembrane helix</keyword>
<evidence type="ECO:0000313" key="2">
    <source>
        <dbReference type="EMBL" id="MEK8026748.1"/>
    </source>
</evidence>
<evidence type="ECO:0000256" key="1">
    <source>
        <dbReference type="SAM" id="Phobius"/>
    </source>
</evidence>